<dbReference type="AlphaFoldDB" id="A0A6N2KBH3"/>
<reference evidence="3" key="1">
    <citation type="submission" date="2019-03" db="EMBL/GenBank/DDBJ databases">
        <authorList>
            <person name="Mank J."/>
            <person name="Almeida P."/>
        </authorList>
    </citation>
    <scope>NUCLEOTIDE SEQUENCE</scope>
    <source>
        <strain evidence="3">78183</strain>
    </source>
</reference>
<dbReference type="EMBL" id="CAADRP010000202">
    <property type="protein sequence ID" value="VFU24853.1"/>
    <property type="molecule type" value="Genomic_DNA"/>
</dbReference>
<gene>
    <name evidence="3" type="ORF">SVIM_LOCUS50908</name>
</gene>
<evidence type="ECO:0000313" key="3">
    <source>
        <dbReference type="EMBL" id="VFU24853.1"/>
    </source>
</evidence>
<evidence type="ECO:0000256" key="2">
    <source>
        <dbReference type="SAM" id="MobiDB-lite"/>
    </source>
</evidence>
<keyword evidence="1" id="KW-0175">Coiled coil</keyword>
<dbReference type="PANTHER" id="PTHR48248:SF5">
    <property type="entry name" value="UVR DOMAIN-CONTAINING PROTEIN"/>
    <property type="match status" value="1"/>
</dbReference>
<sequence>MDLMMKPLAPCRNVSKSKHRKQRIKRERERRETMERLKTDMAEIGEGQKRIREGQREIRQKFEEIESECRSLREETMNITRQSDYNQNRINLMFNILKARQDSDFARADHLTRLLREEMEKHEQGGKAGLDTLEKRRNRPSLVSDLIHLYIIIKSKHNLSISGEMKSISTVAPLFRVSATMDLMIKPLAPRRNVSKSKHRKQQKLKKRRERRETMERLKSDMVEIGEGQKRIREGQREIRQKFEEIESECRSLREETMSIAGQSDYNQNRINLMFDILKARQDSDFARADHLTRLLREEMEKHEQGGKAGLVG</sequence>
<feature type="coiled-coil region" evidence="1">
    <location>
        <begin position="55"/>
        <end position="82"/>
    </location>
</feature>
<dbReference type="PANTHER" id="PTHR48248">
    <property type="entry name" value="UVR DOMAIN-CONTAINING PROTEIN"/>
    <property type="match status" value="1"/>
</dbReference>
<evidence type="ECO:0000256" key="1">
    <source>
        <dbReference type="SAM" id="Coils"/>
    </source>
</evidence>
<feature type="region of interest" description="Disordered" evidence="2">
    <location>
        <begin position="188"/>
        <end position="214"/>
    </location>
</feature>
<accession>A0A6N2KBH3</accession>
<name>A0A6N2KBH3_SALVM</name>
<feature type="region of interest" description="Disordered" evidence="2">
    <location>
        <begin position="1"/>
        <end position="29"/>
    </location>
</feature>
<feature type="compositionally biased region" description="Basic residues" evidence="2">
    <location>
        <begin position="15"/>
        <end position="25"/>
    </location>
</feature>
<protein>
    <submittedName>
        <fullName evidence="3">Uncharacterized protein</fullName>
    </submittedName>
</protein>
<organism evidence="3">
    <name type="scientific">Salix viminalis</name>
    <name type="common">Common osier</name>
    <name type="synonym">Basket willow</name>
    <dbReference type="NCBI Taxonomy" id="40686"/>
    <lineage>
        <taxon>Eukaryota</taxon>
        <taxon>Viridiplantae</taxon>
        <taxon>Streptophyta</taxon>
        <taxon>Embryophyta</taxon>
        <taxon>Tracheophyta</taxon>
        <taxon>Spermatophyta</taxon>
        <taxon>Magnoliopsida</taxon>
        <taxon>eudicotyledons</taxon>
        <taxon>Gunneridae</taxon>
        <taxon>Pentapetalae</taxon>
        <taxon>rosids</taxon>
        <taxon>fabids</taxon>
        <taxon>Malpighiales</taxon>
        <taxon>Salicaceae</taxon>
        <taxon>Saliceae</taxon>
        <taxon>Salix</taxon>
    </lineage>
</organism>
<proteinExistence type="predicted"/>
<feature type="compositionally biased region" description="Basic residues" evidence="2">
    <location>
        <begin position="193"/>
        <end position="210"/>
    </location>
</feature>